<sequence>MKICFAGDVFLGGDLLKKPCSNLVESSVYNNADMRVVNLEQPISDNVHVEDKCTLYTGSYALDQLKELNINTVNLAHNHIQDKGLAAISETAGHLESAKIGHFGAGSDLASAKQPYWLTEDLAILGYCEFSKPYLKQIAVADEKVPGVNPLRLESIMYDLDRLPIGKKAILYFHWGMEHVWLPPADDISLVKLLLEDNRVVTIIGMHAHRVQGVVNHAGKQAYMCLGNFIFPNFYIEPPVQILYPTEEIKKNTKYITRMYHAVYKITYKKWRWVNRVSLILEFCTNTSSIKPTFVVQDDNFPRVRELKGIGLIFYSVFFNVLRFLYTLPKPIYSVIWKIHAFEVTTTWRLQIKWFQLRQLGIKDFLKKTVNYVQRKF</sequence>
<feature type="domain" description="Capsule synthesis protein CapA" evidence="2">
    <location>
        <begin position="2"/>
        <end position="233"/>
    </location>
</feature>
<dbReference type="RefSeq" id="WP_290263725.1">
    <property type="nucleotide sequence ID" value="NZ_JAUFQG010000006.1"/>
</dbReference>
<dbReference type="PANTHER" id="PTHR33393:SF13">
    <property type="entry name" value="PGA BIOSYNTHESIS PROTEIN CAPA"/>
    <property type="match status" value="1"/>
</dbReference>
<gene>
    <name evidence="3" type="ORF">ACFOX3_05585</name>
</gene>
<dbReference type="InterPro" id="IPR052169">
    <property type="entry name" value="CW_Biosynth-Accessory"/>
</dbReference>
<dbReference type="PANTHER" id="PTHR33393">
    <property type="entry name" value="POLYGLUTAMINE SYNTHESIS ACCESSORY PROTEIN RV0574C-RELATED"/>
    <property type="match status" value="1"/>
</dbReference>
<proteinExistence type="inferred from homology"/>
<protein>
    <submittedName>
        <fullName evidence="3">CapA family protein</fullName>
    </submittedName>
</protein>
<dbReference type="SMART" id="SM00854">
    <property type="entry name" value="PGA_cap"/>
    <property type="match status" value="1"/>
</dbReference>
<dbReference type="Pfam" id="PF09587">
    <property type="entry name" value="PGA_cap"/>
    <property type="match status" value="1"/>
</dbReference>
<comment type="caution">
    <text evidence="3">The sequence shown here is derived from an EMBL/GenBank/DDBJ whole genome shotgun (WGS) entry which is preliminary data.</text>
</comment>
<dbReference type="EMBL" id="JBHSCX010000004">
    <property type="protein sequence ID" value="MFC4361766.1"/>
    <property type="molecule type" value="Genomic_DNA"/>
</dbReference>
<evidence type="ECO:0000259" key="2">
    <source>
        <dbReference type="SMART" id="SM00854"/>
    </source>
</evidence>
<accession>A0ABV8V2X8</accession>
<evidence type="ECO:0000313" key="4">
    <source>
        <dbReference type="Proteomes" id="UP001595840"/>
    </source>
</evidence>
<dbReference type="InterPro" id="IPR029052">
    <property type="entry name" value="Metallo-depent_PP-like"/>
</dbReference>
<reference evidence="4" key="1">
    <citation type="journal article" date="2019" name="Int. J. Syst. Evol. Microbiol.">
        <title>The Global Catalogue of Microorganisms (GCM) 10K type strain sequencing project: providing services to taxonomists for standard genome sequencing and annotation.</title>
        <authorList>
            <consortium name="The Broad Institute Genomics Platform"/>
            <consortium name="The Broad Institute Genome Sequencing Center for Infectious Disease"/>
            <person name="Wu L."/>
            <person name="Ma J."/>
        </authorList>
    </citation>
    <scope>NUCLEOTIDE SEQUENCE [LARGE SCALE GENOMIC DNA]</scope>
    <source>
        <strain evidence="4">CECT 8570</strain>
    </source>
</reference>
<comment type="similarity">
    <text evidence="1">Belongs to the CapA family.</text>
</comment>
<evidence type="ECO:0000313" key="3">
    <source>
        <dbReference type="EMBL" id="MFC4361766.1"/>
    </source>
</evidence>
<name>A0ABV8V2X8_9GAMM</name>
<evidence type="ECO:0000256" key="1">
    <source>
        <dbReference type="ARBA" id="ARBA00005662"/>
    </source>
</evidence>
<dbReference type="Proteomes" id="UP001595840">
    <property type="component" value="Unassembled WGS sequence"/>
</dbReference>
<keyword evidence="4" id="KW-1185">Reference proteome</keyword>
<organism evidence="3 4">
    <name type="scientific">Simiduia curdlanivorans</name>
    <dbReference type="NCBI Taxonomy" id="1492769"/>
    <lineage>
        <taxon>Bacteria</taxon>
        <taxon>Pseudomonadati</taxon>
        <taxon>Pseudomonadota</taxon>
        <taxon>Gammaproteobacteria</taxon>
        <taxon>Cellvibrionales</taxon>
        <taxon>Cellvibrionaceae</taxon>
        <taxon>Simiduia</taxon>
    </lineage>
</organism>
<dbReference type="InterPro" id="IPR019079">
    <property type="entry name" value="Capsule_synth_CapA"/>
</dbReference>
<dbReference type="SUPFAM" id="SSF56300">
    <property type="entry name" value="Metallo-dependent phosphatases"/>
    <property type="match status" value="1"/>
</dbReference>